<evidence type="ECO:0000256" key="3">
    <source>
        <dbReference type="ARBA" id="ARBA00022448"/>
    </source>
</evidence>
<dbReference type="InterPro" id="IPR050490">
    <property type="entry name" value="Bact_solute-bd_prot1"/>
</dbReference>
<evidence type="ECO:0000256" key="5">
    <source>
        <dbReference type="SAM" id="SignalP"/>
    </source>
</evidence>
<dbReference type="PANTHER" id="PTHR43649:SF34">
    <property type="entry name" value="ABC TRANSPORTER PERIPLASMIC-BINDING PROTEIN YCJN-RELATED"/>
    <property type="match status" value="1"/>
</dbReference>
<keyword evidence="7" id="KW-1185">Reference proteome</keyword>
<feature type="signal peptide" evidence="5">
    <location>
        <begin position="1"/>
        <end position="27"/>
    </location>
</feature>
<proteinExistence type="inferred from homology"/>
<comment type="caution">
    <text evidence="6">The sequence shown here is derived from an EMBL/GenBank/DDBJ whole genome shotgun (WGS) entry which is preliminary data.</text>
</comment>
<dbReference type="SUPFAM" id="SSF53850">
    <property type="entry name" value="Periplasmic binding protein-like II"/>
    <property type="match status" value="1"/>
</dbReference>
<dbReference type="Gene3D" id="3.40.190.10">
    <property type="entry name" value="Periplasmic binding protein-like II"/>
    <property type="match status" value="2"/>
</dbReference>
<feature type="chain" id="PRO_5043921499" evidence="5">
    <location>
        <begin position="28"/>
        <end position="489"/>
    </location>
</feature>
<name>A0AAV5P268_9VIBR</name>
<dbReference type="PANTHER" id="PTHR43649">
    <property type="entry name" value="ARABINOSE-BINDING PROTEIN-RELATED"/>
    <property type="match status" value="1"/>
</dbReference>
<protein>
    <submittedName>
        <fullName evidence="6">Sugar ABC transporter substrate-binding protein</fullName>
    </submittedName>
</protein>
<evidence type="ECO:0000256" key="2">
    <source>
        <dbReference type="ARBA" id="ARBA00008520"/>
    </source>
</evidence>
<dbReference type="Proteomes" id="UP001156690">
    <property type="component" value="Unassembled WGS sequence"/>
</dbReference>
<gene>
    <name evidence="6" type="ORF">GCM10007932_53690</name>
</gene>
<organism evidence="6 7">
    <name type="scientific">Vibrio penaeicida</name>
    <dbReference type="NCBI Taxonomy" id="104609"/>
    <lineage>
        <taxon>Bacteria</taxon>
        <taxon>Pseudomonadati</taxon>
        <taxon>Pseudomonadota</taxon>
        <taxon>Gammaproteobacteria</taxon>
        <taxon>Vibrionales</taxon>
        <taxon>Vibrionaceae</taxon>
        <taxon>Vibrio</taxon>
    </lineage>
</organism>
<reference evidence="7" key="1">
    <citation type="journal article" date="2019" name="Int. J. Syst. Evol. Microbiol.">
        <title>The Global Catalogue of Microorganisms (GCM) 10K type strain sequencing project: providing services to taxonomists for standard genome sequencing and annotation.</title>
        <authorList>
            <consortium name="The Broad Institute Genomics Platform"/>
            <consortium name="The Broad Institute Genome Sequencing Center for Infectious Disease"/>
            <person name="Wu L."/>
            <person name="Ma J."/>
        </authorList>
    </citation>
    <scope>NUCLEOTIDE SEQUENCE [LARGE SCALE GENOMIC DNA]</scope>
    <source>
        <strain evidence="7">NBRC 15640</strain>
    </source>
</reference>
<dbReference type="InterPro" id="IPR006059">
    <property type="entry name" value="SBP"/>
</dbReference>
<evidence type="ECO:0000256" key="1">
    <source>
        <dbReference type="ARBA" id="ARBA00004418"/>
    </source>
</evidence>
<dbReference type="AlphaFoldDB" id="A0AAV5P268"/>
<dbReference type="GO" id="GO:0042597">
    <property type="term" value="C:periplasmic space"/>
    <property type="evidence" value="ECO:0007669"/>
    <property type="project" value="UniProtKB-SubCell"/>
</dbReference>
<sequence>MERKIRTSALAVALCLGATAMSTNALAACEPDYSGVTVTVGSQNGPFIASALRTAGTAWEAQTCGKVKIVEFPFGELFPKFLTGMQTGSSEIDVISYIPAWLPDFNIFLSEMPKSMQEGEYWNDIHPVYRERLMLWDGKVKSATMDGDMHMLNYRADLFNDPKEQAAFKTKYGYALAAPVTWDQYYDIAEFFNRPDQGLYGTAEAYKRGGQQFWYFFSHAASYTNDPKNPGSMFFDPDTMNAQINNAGWLKALKDYKRGLDYNPPGALNNGSGDVRPLYAGGKVAMNIDWADSGVLGANPKESRIVGNVRTAMLPGSKSMWNAKEGKWNEYNEVVASPFLAFGGWQLAVPQSSRNKAAAWNFVQTVTSQEHSSKAIVTANTGVNPYRLSHYDNIDNWLAIFSKPEAESYLAAQRASLDAPNVALDLRIPGFFAYTEILEIELSRALAGKVTEQEALDSIAKQWNQLTDDFGRESQLKAYRSAMGLPEKK</sequence>
<comment type="subcellular location">
    <subcellularLocation>
        <location evidence="1">Periplasm</location>
    </subcellularLocation>
</comment>
<evidence type="ECO:0000313" key="7">
    <source>
        <dbReference type="Proteomes" id="UP001156690"/>
    </source>
</evidence>
<comment type="similarity">
    <text evidence="2">Belongs to the bacterial solute-binding protein 1 family.</text>
</comment>
<dbReference type="PROSITE" id="PS51257">
    <property type="entry name" value="PROKAR_LIPOPROTEIN"/>
    <property type="match status" value="1"/>
</dbReference>
<dbReference type="EMBL" id="BSNX01000075">
    <property type="protein sequence ID" value="GLQ76006.1"/>
    <property type="molecule type" value="Genomic_DNA"/>
</dbReference>
<evidence type="ECO:0000313" key="6">
    <source>
        <dbReference type="EMBL" id="GLQ76006.1"/>
    </source>
</evidence>
<dbReference type="RefSeq" id="WP_221768504.1">
    <property type="nucleotide sequence ID" value="NZ_AP025145.1"/>
</dbReference>
<dbReference type="Pfam" id="PF01547">
    <property type="entry name" value="SBP_bac_1"/>
    <property type="match status" value="1"/>
</dbReference>
<accession>A0AAV5P268</accession>
<keyword evidence="4 5" id="KW-0732">Signal</keyword>
<keyword evidence="3" id="KW-0813">Transport</keyword>
<evidence type="ECO:0000256" key="4">
    <source>
        <dbReference type="ARBA" id="ARBA00022729"/>
    </source>
</evidence>